<dbReference type="AlphaFoldDB" id="A0A4U8T9N4"/>
<evidence type="ECO:0000313" key="2">
    <source>
        <dbReference type="EMBL" id="TLD95427.1"/>
    </source>
</evidence>
<dbReference type="Proteomes" id="UP000029861">
    <property type="component" value="Unassembled WGS sequence"/>
</dbReference>
<feature type="transmembrane region" description="Helical" evidence="1">
    <location>
        <begin position="280"/>
        <end position="303"/>
    </location>
</feature>
<accession>A0A4U8T9N4</accession>
<gene>
    <name evidence="2" type="ORF">LS80_009290</name>
</gene>
<keyword evidence="1" id="KW-0472">Membrane</keyword>
<feature type="transmembrane region" description="Helical" evidence="1">
    <location>
        <begin position="310"/>
        <end position="329"/>
    </location>
</feature>
<feature type="transmembrane region" description="Helical" evidence="1">
    <location>
        <begin position="519"/>
        <end position="540"/>
    </location>
</feature>
<sequence>MNIKRNMFFAVSICILLSILYVVLYLAQGDTTAHLIRININKHETISLYNREHKDTKRIDDYYTDQDIFLDDQIDKYVYSFTLSPDSKIFRKNFIYNIYPNFSVLGKDIEYAYMINHGDKFGNLVSTQKITENNIEAIPIIRSLNDNVLYWLFTSYVVILFVGVSIPICVNRIQNCVSGATCDARMGIQIIPPPPLYSYLFIFYILLLGLFLITQYNMISLDGDNWLMSSVYDSFYMPYDTTIGWQRGRHFADLFMSLSMRPLGEMFVVLGMSPIRAFNIFASFFTVIFYFMFFISSSLFVWLLNAKKQFRLIFVLVSLGFLLIIDGRFDYITTAAYIGSAGIALLIFLPILYFFIYKKTVLLGNNIYLQSGLLFFFVYMASFQTETSTLPIFGLTLLMLLYMYWRRSSFAIPYFIYYHMGLFLILVPLAFILTMISGRGQTQLNVVEKTTLFENMIYVFREVNMFNMCIIVIGFIYFIYLVVHWKKKREITEVVYFKITVLFVGLLGTVGFACIKVPGIWFEVMLIALVLILALLEFAACTHVVKAWCSNFLLVGFIFCAILQNVNIFERNFVKYHNLNTQDTLISLFQYAEEKGLKEIILTSKDIEAMRLSIQRLSKDEREWPNRDISAWMQRYYTRTYIPIMVNDE</sequence>
<name>A0A4U8T9N4_9HELI</name>
<feature type="transmembrane region" description="Helical" evidence="1">
    <location>
        <begin position="417"/>
        <end position="436"/>
    </location>
</feature>
<dbReference type="EMBL" id="JRPK02000046">
    <property type="protein sequence ID" value="TLD95427.1"/>
    <property type="molecule type" value="Genomic_DNA"/>
</dbReference>
<comment type="caution">
    <text evidence="2">The sequence shown here is derived from an EMBL/GenBank/DDBJ whole genome shotgun (WGS) entry which is preliminary data.</text>
</comment>
<feature type="transmembrane region" description="Helical" evidence="1">
    <location>
        <begin position="363"/>
        <end position="382"/>
    </location>
</feature>
<evidence type="ECO:0000256" key="1">
    <source>
        <dbReference type="SAM" id="Phobius"/>
    </source>
</evidence>
<proteinExistence type="predicted"/>
<feature type="transmembrane region" description="Helical" evidence="1">
    <location>
        <begin position="335"/>
        <end position="356"/>
    </location>
</feature>
<evidence type="ECO:0000313" key="3">
    <source>
        <dbReference type="Proteomes" id="UP000029861"/>
    </source>
</evidence>
<feature type="transmembrane region" description="Helical" evidence="1">
    <location>
        <begin position="552"/>
        <end position="569"/>
    </location>
</feature>
<feature type="transmembrane region" description="Helical" evidence="1">
    <location>
        <begin position="495"/>
        <end position="513"/>
    </location>
</feature>
<dbReference type="RefSeq" id="WP_104742257.1">
    <property type="nucleotide sequence ID" value="NZ_FZNF01000047.1"/>
</dbReference>
<feature type="transmembrane region" description="Helical" evidence="1">
    <location>
        <begin position="148"/>
        <end position="170"/>
    </location>
</feature>
<reference evidence="2 3" key="1">
    <citation type="journal article" date="2014" name="Genome Announc.">
        <title>Draft genome sequences of eight enterohepatic helicobacter species isolated from both laboratory and wild rodents.</title>
        <authorList>
            <person name="Sheh A."/>
            <person name="Shen Z."/>
            <person name="Fox J.G."/>
        </authorList>
    </citation>
    <scope>NUCLEOTIDE SEQUENCE [LARGE SCALE GENOMIC DNA]</scope>
    <source>
        <strain evidence="2 3">ATCC 49310</strain>
    </source>
</reference>
<protein>
    <submittedName>
        <fullName evidence="2">Uncharacterized protein</fullName>
    </submittedName>
</protein>
<organism evidence="2 3">
    <name type="scientific">Helicobacter trogontum</name>
    <dbReference type="NCBI Taxonomy" id="50960"/>
    <lineage>
        <taxon>Bacteria</taxon>
        <taxon>Pseudomonadati</taxon>
        <taxon>Campylobacterota</taxon>
        <taxon>Epsilonproteobacteria</taxon>
        <taxon>Campylobacterales</taxon>
        <taxon>Helicobacteraceae</taxon>
        <taxon>Helicobacter</taxon>
    </lineage>
</organism>
<feature type="transmembrane region" description="Helical" evidence="1">
    <location>
        <begin position="465"/>
        <end position="483"/>
    </location>
</feature>
<keyword evidence="1" id="KW-1133">Transmembrane helix</keyword>
<feature type="transmembrane region" description="Helical" evidence="1">
    <location>
        <begin position="388"/>
        <end position="405"/>
    </location>
</feature>
<feature type="transmembrane region" description="Helical" evidence="1">
    <location>
        <begin position="196"/>
        <end position="219"/>
    </location>
</feature>
<keyword evidence="1" id="KW-0812">Transmembrane</keyword>